<reference evidence="1 2" key="1">
    <citation type="submission" date="2017-04" db="EMBL/GenBank/DDBJ databases">
        <authorList>
            <person name="Afonso C.L."/>
            <person name="Miller P.J."/>
            <person name="Scott M.A."/>
            <person name="Spackman E."/>
            <person name="Goraichik I."/>
            <person name="Dimitrov K.M."/>
            <person name="Suarez D.L."/>
            <person name="Swayne D.E."/>
        </authorList>
    </citation>
    <scope>NUCLEOTIDE SEQUENCE [LARGE SCALE GENOMIC DNA]</scope>
    <source>
        <strain evidence="1 2">DSM 3385</strain>
    </source>
</reference>
<evidence type="ECO:0000313" key="2">
    <source>
        <dbReference type="Proteomes" id="UP000192418"/>
    </source>
</evidence>
<dbReference type="Proteomes" id="UP000192418">
    <property type="component" value="Unassembled WGS sequence"/>
</dbReference>
<accession>A0A1W2F4V1</accession>
<protein>
    <submittedName>
        <fullName evidence="1">Uncharacterized protein</fullName>
    </submittedName>
</protein>
<evidence type="ECO:0000313" key="1">
    <source>
        <dbReference type="EMBL" id="SMD16852.1"/>
    </source>
</evidence>
<name>A0A1W2F4V1_9BACT</name>
<dbReference type="EMBL" id="FWXY01000080">
    <property type="protein sequence ID" value="SMD16852.1"/>
    <property type="molecule type" value="Genomic_DNA"/>
</dbReference>
<dbReference type="RefSeq" id="WP_212638058.1">
    <property type="nucleotide sequence ID" value="NZ_FWXY01000080.1"/>
</dbReference>
<sequence>GIQKSPSEVMRRCCGKHDFFYVEATTCLTSTESESCVTVFVPFNMSSLISTEDRLQFYHWMLAKTLKYLLHKLRKKGVIVSGLIANLLSNDENETEKEIQISLKEIVKLFEASYKGKSEINISALPDIEDVKEAIQVICDENSLDRIVFFFDEAAHVFRPEQQRQFFNLFKDLRSPYITCNAAIYPGVTHFGDSFEPIHDCTYKRLERNISDPDYLQYFKDIVFKQSDEKLRSDMDRQRELFNTLTLSSGGNPRMLLRTLQNLPKLNTSNINSEIKSFYRNQIWGEHTELGEKYKGHRGVIDWGRDFLERSVIPNLDKPEPKRFC</sequence>
<organism evidence="1 2">
    <name type="scientific">Desulfocicer vacuolatum DSM 3385</name>
    <dbReference type="NCBI Taxonomy" id="1121400"/>
    <lineage>
        <taxon>Bacteria</taxon>
        <taxon>Pseudomonadati</taxon>
        <taxon>Thermodesulfobacteriota</taxon>
        <taxon>Desulfobacteria</taxon>
        <taxon>Desulfobacterales</taxon>
        <taxon>Desulfobacteraceae</taxon>
        <taxon>Desulfocicer</taxon>
    </lineage>
</organism>
<dbReference type="AlphaFoldDB" id="A0A1W2F4V1"/>
<keyword evidence="2" id="KW-1185">Reference proteome</keyword>
<proteinExistence type="predicted"/>
<gene>
    <name evidence="1" type="ORF">SAMN02746065_1801</name>
</gene>
<feature type="non-terminal residue" evidence="1">
    <location>
        <position position="1"/>
    </location>
</feature>